<reference evidence="1" key="1">
    <citation type="submission" date="2014-05" db="EMBL/GenBank/DDBJ databases">
        <authorList>
            <person name="Chronopoulou M."/>
        </authorList>
    </citation>
    <scope>NUCLEOTIDE SEQUENCE</scope>
    <source>
        <tissue evidence="1">Whole organism</tissue>
    </source>
</reference>
<organism evidence="1">
    <name type="scientific">Lepeophtheirus salmonis</name>
    <name type="common">Salmon louse</name>
    <name type="synonym">Caligus salmonis</name>
    <dbReference type="NCBI Taxonomy" id="72036"/>
    <lineage>
        <taxon>Eukaryota</taxon>
        <taxon>Metazoa</taxon>
        <taxon>Ecdysozoa</taxon>
        <taxon>Arthropoda</taxon>
        <taxon>Crustacea</taxon>
        <taxon>Multicrustacea</taxon>
        <taxon>Hexanauplia</taxon>
        <taxon>Copepoda</taxon>
        <taxon>Siphonostomatoida</taxon>
        <taxon>Caligidae</taxon>
        <taxon>Lepeophtheirus</taxon>
    </lineage>
</organism>
<name>A0A0K2UWG4_LEPSM</name>
<accession>A0A0K2UWG4</accession>
<evidence type="ECO:0000313" key="1">
    <source>
        <dbReference type="EMBL" id="CDW42041.1"/>
    </source>
</evidence>
<protein>
    <submittedName>
        <fullName evidence="1">Uncharacterized protein</fullName>
    </submittedName>
</protein>
<dbReference type="AlphaFoldDB" id="A0A0K2UWG4"/>
<dbReference type="EMBL" id="HACA01024680">
    <property type="protein sequence ID" value="CDW42041.1"/>
    <property type="molecule type" value="Transcribed_RNA"/>
</dbReference>
<proteinExistence type="predicted"/>
<sequence length="33" mass="4153">MLEKSMKLFQWAEIEVNSRLTHREEKWRTCLRC</sequence>